<evidence type="ECO:0000313" key="2">
    <source>
        <dbReference type="Proteomes" id="UP000753908"/>
    </source>
</evidence>
<organism evidence="1 2">
    <name type="scientific">Symplocastrum torsivum CPER-KK1</name>
    <dbReference type="NCBI Taxonomy" id="450513"/>
    <lineage>
        <taxon>Bacteria</taxon>
        <taxon>Bacillati</taxon>
        <taxon>Cyanobacteriota</taxon>
        <taxon>Cyanophyceae</taxon>
        <taxon>Oscillatoriophycideae</taxon>
        <taxon>Oscillatoriales</taxon>
        <taxon>Microcoleaceae</taxon>
        <taxon>Symplocastrum</taxon>
    </lineage>
</organism>
<dbReference type="AlphaFoldDB" id="A0A951UBX6"/>
<protein>
    <submittedName>
        <fullName evidence="1">Sugar ABC transporter permease</fullName>
    </submittedName>
</protein>
<proteinExistence type="predicted"/>
<comment type="caution">
    <text evidence="1">The sequence shown here is derived from an EMBL/GenBank/DDBJ whole genome shotgun (WGS) entry which is preliminary data.</text>
</comment>
<dbReference type="Proteomes" id="UP000753908">
    <property type="component" value="Unassembled WGS sequence"/>
</dbReference>
<name>A0A951UBX6_9CYAN</name>
<sequence>MASTSDIQVTISLSDPSLNDEELDAAVENLLPQIREVDGVTQAAKVPIEEAPQGSKALGGFLLGILTAEVNPANIKALFGFLSDRLGGQPIEMSLKAPDGRELSIKASSQAEFDFAYQKAQEFLKP</sequence>
<reference evidence="1" key="2">
    <citation type="journal article" date="2022" name="Microbiol. Resour. Announc.">
        <title>Metagenome Sequencing to Explore Phylogenomics of Terrestrial Cyanobacteria.</title>
        <authorList>
            <person name="Ward R.D."/>
            <person name="Stajich J.E."/>
            <person name="Johansen J.R."/>
            <person name="Huntemann M."/>
            <person name="Clum A."/>
            <person name="Foster B."/>
            <person name="Foster B."/>
            <person name="Roux S."/>
            <person name="Palaniappan K."/>
            <person name="Varghese N."/>
            <person name="Mukherjee S."/>
            <person name="Reddy T.B.K."/>
            <person name="Daum C."/>
            <person name="Copeland A."/>
            <person name="Chen I.A."/>
            <person name="Ivanova N.N."/>
            <person name="Kyrpides N.C."/>
            <person name="Shapiro N."/>
            <person name="Eloe-Fadrosh E.A."/>
            <person name="Pietrasiak N."/>
        </authorList>
    </citation>
    <scope>NUCLEOTIDE SEQUENCE</scope>
    <source>
        <strain evidence="1">CPER-KK1</strain>
    </source>
</reference>
<gene>
    <name evidence="1" type="ORF">KME25_26260</name>
</gene>
<reference evidence="1" key="1">
    <citation type="submission" date="2021-05" db="EMBL/GenBank/DDBJ databases">
        <authorList>
            <person name="Pietrasiak N."/>
            <person name="Ward R."/>
            <person name="Stajich J.E."/>
            <person name="Kurbessoian T."/>
        </authorList>
    </citation>
    <scope>NUCLEOTIDE SEQUENCE</scope>
    <source>
        <strain evidence="1">CPER-KK1</strain>
    </source>
</reference>
<evidence type="ECO:0000313" key="1">
    <source>
        <dbReference type="EMBL" id="MBW4547918.1"/>
    </source>
</evidence>
<accession>A0A951UBX6</accession>
<dbReference type="EMBL" id="JAHHIF010000051">
    <property type="protein sequence ID" value="MBW4547918.1"/>
    <property type="molecule type" value="Genomic_DNA"/>
</dbReference>